<evidence type="ECO:0000259" key="3">
    <source>
        <dbReference type="Pfam" id="PF05065"/>
    </source>
</evidence>
<protein>
    <recommendedName>
        <fullName evidence="3">Phage capsid-like C-terminal domain-containing protein</fullName>
    </recommendedName>
</protein>
<dbReference type="NCBIfam" id="TIGR01554">
    <property type="entry name" value="major_cap_HK97"/>
    <property type="match status" value="1"/>
</dbReference>
<feature type="domain" description="Phage capsid-like C-terminal" evidence="3">
    <location>
        <begin position="165"/>
        <end position="443"/>
    </location>
</feature>
<gene>
    <name evidence="4" type="ORF">K529_014240</name>
</gene>
<organism evidence="4 5">
    <name type="scientific">Tritonibacter mobilis F1926</name>
    <dbReference type="NCBI Taxonomy" id="1265309"/>
    <lineage>
        <taxon>Bacteria</taxon>
        <taxon>Pseudomonadati</taxon>
        <taxon>Pseudomonadota</taxon>
        <taxon>Alphaproteobacteria</taxon>
        <taxon>Rhodobacterales</taxon>
        <taxon>Paracoccaceae</taxon>
        <taxon>Tritonibacter</taxon>
    </lineage>
</organism>
<proteinExistence type="predicted"/>
<evidence type="ECO:0000313" key="4">
    <source>
        <dbReference type="EMBL" id="ANP41932.1"/>
    </source>
</evidence>
<dbReference type="Proteomes" id="UP000013243">
    <property type="component" value="Chromosome"/>
</dbReference>
<sequence length="447" mass="48901">MPRLGQAQTTTSITTFNEDIMSKIKELRETAQKLLTEATSLRDGITDKTPLDEARAANDKFDAMMDQYDGLIKEAEREERAAKAQREAEERREQEERAERESRRPGQDETRHQPDADVSEEYREAFRLYLATGADLSELDREAREALRRGYREDRAQNAGTGAQGGFLVPTTLAGFINVAAAAHGPMMDGQIATEINLANGAPFDLPTVDDTTQEAKPHTEGDEGKDDDSGDIALGKTTLLAYALATPWIKWSFELAQDSAFGFEPLLGKLIGERIGRKGNAWLTTGSGNNEPLGFVTGAPVGHVATATDALTFDEILDLEHSVDPAYRGGPKVRYQMHDQSVKALRKLKDGNGRYLWSDGDVTKGVPATLNGRPVSFNQAMAQIGAGTKPIAYGDFSEYYVRKVGNPLLGVAREKFFPNLAIMGVHRIDGAPAQTKAIKVLQMKAA</sequence>
<feature type="compositionally biased region" description="Basic and acidic residues" evidence="2">
    <location>
        <begin position="214"/>
        <end position="223"/>
    </location>
</feature>
<dbReference type="SUPFAM" id="SSF56563">
    <property type="entry name" value="Major capsid protein gp5"/>
    <property type="match status" value="1"/>
</dbReference>
<dbReference type="STRING" id="1265309.K529_014240"/>
<feature type="region of interest" description="Disordered" evidence="2">
    <location>
        <begin position="207"/>
        <end position="231"/>
    </location>
</feature>
<dbReference type="EMBL" id="CP015230">
    <property type="protein sequence ID" value="ANP41932.1"/>
    <property type="molecule type" value="Genomic_DNA"/>
</dbReference>
<dbReference type="InterPro" id="IPR024455">
    <property type="entry name" value="Phage_capsid"/>
</dbReference>
<evidence type="ECO:0000256" key="2">
    <source>
        <dbReference type="SAM" id="MobiDB-lite"/>
    </source>
</evidence>
<evidence type="ECO:0000256" key="1">
    <source>
        <dbReference type="ARBA" id="ARBA00004328"/>
    </source>
</evidence>
<accession>A0A1B1A5U8</accession>
<evidence type="ECO:0000313" key="5">
    <source>
        <dbReference type="Proteomes" id="UP000013243"/>
    </source>
</evidence>
<dbReference type="Gene3D" id="3.30.2320.10">
    <property type="entry name" value="hypothetical protein PF0899 domain"/>
    <property type="match status" value="1"/>
</dbReference>
<dbReference type="Pfam" id="PF05065">
    <property type="entry name" value="Phage_capsid"/>
    <property type="match status" value="1"/>
</dbReference>
<reference evidence="4 5" key="1">
    <citation type="journal article" date="2016" name="ISME J.">
        <title>Global occurrence and heterogeneity of the Roseobacter-clade species Ruegeria mobilis.</title>
        <authorList>
            <person name="Sonnenschein E."/>
            <person name="Gram L."/>
        </authorList>
    </citation>
    <scope>NUCLEOTIDE SEQUENCE [LARGE SCALE GENOMIC DNA]</scope>
    <source>
        <strain evidence="4 5">F1926</strain>
    </source>
</reference>
<dbReference type="InterPro" id="IPR054612">
    <property type="entry name" value="Phage_capsid-like_C"/>
</dbReference>
<comment type="subcellular location">
    <subcellularLocation>
        <location evidence="1">Virion</location>
    </subcellularLocation>
</comment>
<dbReference type="AlphaFoldDB" id="A0A1B1A5U8"/>
<name>A0A1B1A5U8_9RHOB</name>
<dbReference type="KEGG" id="rmb:K529_014240"/>
<feature type="region of interest" description="Disordered" evidence="2">
    <location>
        <begin position="76"/>
        <end position="119"/>
    </location>
</feature>